<dbReference type="EMBL" id="KV878910">
    <property type="protein sequence ID" value="OJJ80578.1"/>
    <property type="molecule type" value="Genomic_DNA"/>
</dbReference>
<protein>
    <submittedName>
        <fullName evidence="2">Uncharacterized protein</fullName>
    </submittedName>
</protein>
<dbReference type="Pfam" id="PF23670">
    <property type="entry name" value="PIGBOS1"/>
    <property type="match status" value="1"/>
</dbReference>
<keyword evidence="1" id="KW-0472">Membrane</keyword>
<evidence type="ECO:0000313" key="3">
    <source>
        <dbReference type="Proteomes" id="UP000184300"/>
    </source>
</evidence>
<proteinExistence type="predicted"/>
<keyword evidence="3" id="KW-1185">Reference proteome</keyword>
<dbReference type="OrthoDB" id="4093673at2759"/>
<gene>
    <name evidence="2" type="ORF">ASPGLDRAFT_854452</name>
</gene>
<name>A0A1L9V9H3_ASPGL</name>
<organism evidence="2 3">
    <name type="scientific">Aspergillus glaucus CBS 516.65</name>
    <dbReference type="NCBI Taxonomy" id="1160497"/>
    <lineage>
        <taxon>Eukaryota</taxon>
        <taxon>Fungi</taxon>
        <taxon>Dikarya</taxon>
        <taxon>Ascomycota</taxon>
        <taxon>Pezizomycotina</taxon>
        <taxon>Eurotiomycetes</taxon>
        <taxon>Eurotiomycetidae</taxon>
        <taxon>Eurotiales</taxon>
        <taxon>Aspergillaceae</taxon>
        <taxon>Aspergillus</taxon>
        <taxon>Aspergillus subgen. Aspergillus</taxon>
    </lineage>
</organism>
<dbReference type="VEuPathDB" id="FungiDB:ASPGLDRAFT_854452"/>
<dbReference type="Proteomes" id="UP000184300">
    <property type="component" value="Unassembled WGS sequence"/>
</dbReference>
<dbReference type="InterPro" id="IPR057394">
    <property type="entry name" value="PIGBOS1"/>
</dbReference>
<reference evidence="3" key="1">
    <citation type="journal article" date="2017" name="Genome Biol.">
        <title>Comparative genomics reveals high biological diversity and specific adaptations in the industrially and medically important fungal genus Aspergillus.</title>
        <authorList>
            <person name="de Vries R.P."/>
            <person name="Riley R."/>
            <person name="Wiebenga A."/>
            <person name="Aguilar-Osorio G."/>
            <person name="Amillis S."/>
            <person name="Uchima C.A."/>
            <person name="Anderluh G."/>
            <person name="Asadollahi M."/>
            <person name="Askin M."/>
            <person name="Barry K."/>
            <person name="Battaglia E."/>
            <person name="Bayram O."/>
            <person name="Benocci T."/>
            <person name="Braus-Stromeyer S.A."/>
            <person name="Caldana C."/>
            <person name="Canovas D."/>
            <person name="Cerqueira G.C."/>
            <person name="Chen F."/>
            <person name="Chen W."/>
            <person name="Choi C."/>
            <person name="Clum A."/>
            <person name="Dos Santos R.A."/>
            <person name="Damasio A.R."/>
            <person name="Diallinas G."/>
            <person name="Emri T."/>
            <person name="Fekete E."/>
            <person name="Flipphi M."/>
            <person name="Freyberg S."/>
            <person name="Gallo A."/>
            <person name="Gournas C."/>
            <person name="Habgood R."/>
            <person name="Hainaut M."/>
            <person name="Harispe M.L."/>
            <person name="Henrissat B."/>
            <person name="Hilden K.S."/>
            <person name="Hope R."/>
            <person name="Hossain A."/>
            <person name="Karabika E."/>
            <person name="Karaffa L."/>
            <person name="Karanyi Z."/>
            <person name="Krasevec N."/>
            <person name="Kuo A."/>
            <person name="Kusch H."/>
            <person name="LaButti K."/>
            <person name="Lagendijk E.L."/>
            <person name="Lapidus A."/>
            <person name="Levasseur A."/>
            <person name="Lindquist E."/>
            <person name="Lipzen A."/>
            <person name="Logrieco A.F."/>
            <person name="MacCabe A."/>
            <person name="Maekelae M.R."/>
            <person name="Malavazi I."/>
            <person name="Melin P."/>
            <person name="Meyer V."/>
            <person name="Mielnichuk N."/>
            <person name="Miskei M."/>
            <person name="Molnar A.P."/>
            <person name="Mule G."/>
            <person name="Ngan C.Y."/>
            <person name="Orejas M."/>
            <person name="Orosz E."/>
            <person name="Ouedraogo J.P."/>
            <person name="Overkamp K.M."/>
            <person name="Park H.-S."/>
            <person name="Perrone G."/>
            <person name="Piumi F."/>
            <person name="Punt P.J."/>
            <person name="Ram A.F."/>
            <person name="Ramon A."/>
            <person name="Rauscher S."/>
            <person name="Record E."/>
            <person name="Riano-Pachon D.M."/>
            <person name="Robert V."/>
            <person name="Roehrig J."/>
            <person name="Ruller R."/>
            <person name="Salamov A."/>
            <person name="Salih N.S."/>
            <person name="Samson R.A."/>
            <person name="Sandor E."/>
            <person name="Sanguinetti M."/>
            <person name="Schuetze T."/>
            <person name="Sepcic K."/>
            <person name="Shelest E."/>
            <person name="Sherlock G."/>
            <person name="Sophianopoulou V."/>
            <person name="Squina F.M."/>
            <person name="Sun H."/>
            <person name="Susca A."/>
            <person name="Todd R.B."/>
            <person name="Tsang A."/>
            <person name="Unkles S.E."/>
            <person name="van de Wiele N."/>
            <person name="van Rossen-Uffink D."/>
            <person name="Oliveira J.V."/>
            <person name="Vesth T.C."/>
            <person name="Visser J."/>
            <person name="Yu J.-H."/>
            <person name="Zhou M."/>
            <person name="Andersen M.R."/>
            <person name="Archer D.B."/>
            <person name="Baker S.E."/>
            <person name="Benoit I."/>
            <person name="Brakhage A.A."/>
            <person name="Braus G.H."/>
            <person name="Fischer R."/>
            <person name="Frisvad J.C."/>
            <person name="Goldman G.H."/>
            <person name="Houbraken J."/>
            <person name="Oakley B."/>
            <person name="Pocsi I."/>
            <person name="Scazzocchio C."/>
            <person name="Seiboth B."/>
            <person name="vanKuyk P.A."/>
            <person name="Wortman J."/>
            <person name="Dyer P.S."/>
            <person name="Grigoriev I.V."/>
        </authorList>
    </citation>
    <scope>NUCLEOTIDE SEQUENCE [LARGE SCALE GENOMIC DNA]</scope>
    <source>
        <strain evidence="3">CBS 516.65</strain>
    </source>
</reference>
<dbReference type="AlphaFoldDB" id="A0A1L9V9H3"/>
<accession>A0A1L9V9H3</accession>
<evidence type="ECO:0000256" key="1">
    <source>
        <dbReference type="SAM" id="Phobius"/>
    </source>
</evidence>
<keyword evidence="1" id="KW-1133">Transmembrane helix</keyword>
<sequence>MSRNFIPAVLAIGMGVFTGYYTFQPALKDLEHEKNFSKEYAIAVAVAWPCDFRYIPPSSSFPSYKY</sequence>
<evidence type="ECO:0000313" key="2">
    <source>
        <dbReference type="EMBL" id="OJJ80578.1"/>
    </source>
</evidence>
<feature type="transmembrane region" description="Helical" evidence="1">
    <location>
        <begin position="6"/>
        <end position="23"/>
    </location>
</feature>
<dbReference type="RefSeq" id="XP_022397276.1">
    <property type="nucleotide sequence ID" value="XM_022550332.1"/>
</dbReference>
<dbReference type="GeneID" id="34466592"/>
<keyword evidence="1" id="KW-0812">Transmembrane</keyword>